<name>A0ABD1FNY0_SALDI</name>
<comment type="caution">
    <text evidence="2">The sequence shown here is derived from an EMBL/GenBank/DDBJ whole genome shotgun (WGS) entry which is preliminary data.</text>
</comment>
<reference evidence="2 3" key="1">
    <citation type="submission" date="2024-06" db="EMBL/GenBank/DDBJ databases">
        <title>A chromosome level genome sequence of Diviner's sage (Salvia divinorum).</title>
        <authorList>
            <person name="Ford S.A."/>
            <person name="Ro D.-K."/>
            <person name="Ness R.W."/>
            <person name="Phillips M.A."/>
        </authorList>
    </citation>
    <scope>NUCLEOTIDE SEQUENCE [LARGE SCALE GENOMIC DNA]</scope>
    <source>
        <strain evidence="2">SAF-2024a</strain>
        <tissue evidence="2">Leaf</tissue>
    </source>
</reference>
<dbReference type="Proteomes" id="UP001567538">
    <property type="component" value="Unassembled WGS sequence"/>
</dbReference>
<accession>A0ABD1FNY0</accession>
<feature type="region of interest" description="Disordered" evidence="1">
    <location>
        <begin position="83"/>
        <end position="167"/>
    </location>
</feature>
<dbReference type="PANTHER" id="PTHR34660">
    <property type="entry name" value="MYB-LIKE PROTEIN X"/>
    <property type="match status" value="1"/>
</dbReference>
<dbReference type="PANTHER" id="PTHR34660:SF7">
    <property type="entry name" value="DNA LIGASE-LIKE PROTEIN"/>
    <property type="match status" value="1"/>
</dbReference>
<evidence type="ECO:0000256" key="1">
    <source>
        <dbReference type="SAM" id="MobiDB-lite"/>
    </source>
</evidence>
<evidence type="ECO:0000313" key="3">
    <source>
        <dbReference type="Proteomes" id="UP001567538"/>
    </source>
</evidence>
<dbReference type="EMBL" id="JBEAFC010000014">
    <property type="protein sequence ID" value="KAL1533357.1"/>
    <property type="molecule type" value="Genomic_DNA"/>
</dbReference>
<feature type="compositionally biased region" description="Basic and acidic residues" evidence="1">
    <location>
        <begin position="83"/>
        <end position="107"/>
    </location>
</feature>
<organism evidence="2 3">
    <name type="scientific">Salvia divinorum</name>
    <name type="common">Maria pastora</name>
    <name type="synonym">Diviner's sage</name>
    <dbReference type="NCBI Taxonomy" id="28513"/>
    <lineage>
        <taxon>Eukaryota</taxon>
        <taxon>Viridiplantae</taxon>
        <taxon>Streptophyta</taxon>
        <taxon>Embryophyta</taxon>
        <taxon>Tracheophyta</taxon>
        <taxon>Spermatophyta</taxon>
        <taxon>Magnoliopsida</taxon>
        <taxon>eudicotyledons</taxon>
        <taxon>Gunneridae</taxon>
        <taxon>Pentapetalae</taxon>
        <taxon>asterids</taxon>
        <taxon>lamiids</taxon>
        <taxon>Lamiales</taxon>
        <taxon>Lamiaceae</taxon>
        <taxon>Nepetoideae</taxon>
        <taxon>Mentheae</taxon>
        <taxon>Salviinae</taxon>
        <taxon>Salvia</taxon>
        <taxon>Salvia subgen. Calosphace</taxon>
    </lineage>
</organism>
<keyword evidence="3" id="KW-1185">Reference proteome</keyword>
<proteinExistence type="predicted"/>
<protein>
    <submittedName>
        <fullName evidence="2">Uncharacterized protein</fullName>
    </submittedName>
</protein>
<feature type="compositionally biased region" description="Basic residues" evidence="1">
    <location>
        <begin position="139"/>
        <end position="150"/>
    </location>
</feature>
<feature type="region of interest" description="Disordered" evidence="1">
    <location>
        <begin position="33"/>
        <end position="66"/>
    </location>
</feature>
<dbReference type="AlphaFoldDB" id="A0ABD1FNY0"/>
<feature type="compositionally biased region" description="Polar residues" evidence="1">
    <location>
        <begin position="151"/>
        <end position="167"/>
    </location>
</feature>
<gene>
    <name evidence="2" type="ORF">AAHA92_33250</name>
</gene>
<evidence type="ECO:0000313" key="2">
    <source>
        <dbReference type="EMBL" id="KAL1533357.1"/>
    </source>
</evidence>
<sequence length="362" mass="40642">MSRCFPYPPPGCALSSARKDSLIDSIKLQKQKVQAAEQRKKENERVKKEKKKDMKDKRSLNHDNSHIVHIHFGEKFWSDGKGDLPHKGSKAEIEQLERSSLTEEHAKPVFMRGPSSSSDSTENSNKRKRQPSPVDVSRGHGKIIRIRLSSKKQNQSDAPSVNGQKPCVTSSRIHAPCQINNDVSLRQRSTGFCSTSGSTSNVGQCLVLETGREWIHVASNQNKTVPTFETKVLPVTSKEIKNSSPFETKVLPAASKQIKDASPLEIKALPLANKVLTAMQKEGLQYENLIENLVPPQMLRDGRVDNEDEDWLFGGMSKLELSEKKRVCRDDMIPCSNTWSLCPRAQYLHEVDLFALPFTVPF</sequence>
<feature type="compositionally biased region" description="Basic and acidic residues" evidence="1">
    <location>
        <begin position="37"/>
        <end position="66"/>
    </location>
</feature>